<proteinExistence type="predicted"/>
<protein>
    <submittedName>
        <fullName evidence="3">Phosphocholine transferase AnkX</fullName>
    </submittedName>
</protein>
<evidence type="ECO:0000256" key="1">
    <source>
        <dbReference type="SAM" id="Coils"/>
    </source>
</evidence>
<dbReference type="eggNOG" id="COG3177">
    <property type="taxonomic scope" value="Bacteria"/>
</dbReference>
<dbReference type="PROSITE" id="PS51459">
    <property type="entry name" value="FIDO"/>
    <property type="match status" value="1"/>
</dbReference>
<dbReference type="Gene3D" id="1.25.40.20">
    <property type="entry name" value="Ankyrin repeat-containing domain"/>
    <property type="match status" value="1"/>
</dbReference>
<keyword evidence="3" id="KW-0808">Transferase</keyword>
<dbReference type="InterPro" id="IPR036770">
    <property type="entry name" value="Ankyrin_rpt-contain_sf"/>
</dbReference>
<dbReference type="InterPro" id="IPR002110">
    <property type="entry name" value="Ankyrin_rpt"/>
</dbReference>
<evidence type="ECO:0000313" key="4">
    <source>
        <dbReference type="Proteomes" id="UP000044071"/>
    </source>
</evidence>
<dbReference type="SUPFAM" id="SSF48403">
    <property type="entry name" value="Ankyrin repeat"/>
    <property type="match status" value="1"/>
</dbReference>
<dbReference type="SMART" id="SM00248">
    <property type="entry name" value="ANK"/>
    <property type="match status" value="3"/>
</dbReference>
<reference evidence="3 4" key="1">
    <citation type="submission" date="2014-06" db="EMBL/GenBank/DDBJ databases">
        <authorList>
            <person name="Urmite Genomes Urmite Genomes"/>
        </authorList>
    </citation>
    <scope>NUCLEOTIDE SEQUENCE [LARGE SCALE GENOMIC DNA]</scope>
</reference>
<organism evidence="3 4">
    <name type="scientific">Legionella massiliensis</name>
    <dbReference type="NCBI Taxonomy" id="1034943"/>
    <lineage>
        <taxon>Bacteria</taxon>
        <taxon>Pseudomonadati</taxon>
        <taxon>Pseudomonadota</taxon>
        <taxon>Gammaproteobacteria</taxon>
        <taxon>Legionellales</taxon>
        <taxon>Legionellaceae</taxon>
        <taxon>Legionella</taxon>
    </lineage>
</organism>
<keyword evidence="4" id="KW-1185">Reference proteome</keyword>
<keyword evidence="1" id="KW-0175">Coiled coil</keyword>
<evidence type="ECO:0000259" key="2">
    <source>
        <dbReference type="PROSITE" id="PS51459"/>
    </source>
</evidence>
<accession>A0A078KRV0</accession>
<evidence type="ECO:0000313" key="3">
    <source>
        <dbReference type="EMBL" id="CDZ77175.1"/>
    </source>
</evidence>
<dbReference type="AlphaFoldDB" id="A0A078KRV0"/>
<dbReference type="Proteomes" id="UP000044071">
    <property type="component" value="Unassembled WGS sequence"/>
</dbReference>
<gene>
    <name evidence="3" type="primary">ankX_2</name>
    <name evidence="3" type="ORF">BN59_01457</name>
</gene>
<dbReference type="STRING" id="1034943.BN59_01457"/>
<dbReference type="InterPro" id="IPR003812">
    <property type="entry name" value="Fido"/>
</dbReference>
<dbReference type="EMBL" id="CCSB01000001">
    <property type="protein sequence ID" value="CDZ77175.1"/>
    <property type="molecule type" value="Genomic_DNA"/>
</dbReference>
<dbReference type="GO" id="GO:0016740">
    <property type="term" value="F:transferase activity"/>
    <property type="evidence" value="ECO:0007669"/>
    <property type="project" value="UniProtKB-KW"/>
</dbReference>
<feature type="coiled-coil region" evidence="1">
    <location>
        <begin position="321"/>
        <end position="359"/>
    </location>
</feature>
<dbReference type="Gene3D" id="1.10.3290.10">
    <property type="entry name" value="Fido-like domain"/>
    <property type="match status" value="1"/>
</dbReference>
<feature type="domain" description="Fido" evidence="2">
    <location>
        <begin position="87"/>
        <end position="314"/>
    </location>
</feature>
<dbReference type="InterPro" id="IPR036597">
    <property type="entry name" value="Fido-like_dom_sf"/>
</dbReference>
<name>A0A078KRV0_9GAMM</name>
<sequence>MLRDQQLEANRMTISKIENNGINLRKIRRGLEFLNQFPKKRFFQLFVDGDMHIIENGQNGFEEREPDCVRRFYDGFIQAINTINQPLSLELLLAIHEAATHGLKGEFKATVTGKFRDVRMKAMPFHKDMCTIEGIKEQIRIAESYDQRGNILGAAIKVYVPEISREIDLLSPRYFSIMNKAKAIYENSDQYPPSFIPPANTDLFANEAQKIIDDYLTQIQVAENMDAELLVIVGCAKKMLLLHPFEDGNLRVFVNIMLNFLLIQQGYPVCVFYNPNVFYLFSTEELVDVVKIGMMDSLFVSKNPSKPLFGYQVAETCLPDINKMKQAIVNLSNQYLIFQEELENDVQELEQRLQNSVNPTIKAFHLAATQGLIEPLAETDILQTKGPENTTTLFQGKTLLHVACLTKHYRLLKHLLTICPRLINEKDLLGDRVLNYAIVYGQFDLVAYLCSNPYLDLESEPMSYLNFALMLNKVDVVKILLEHGARVTEDSYRAIPQDSIYKAEFYDLLAGCYHKTL</sequence>
<dbReference type="Pfam" id="PF12796">
    <property type="entry name" value="Ank_2"/>
    <property type="match status" value="1"/>
</dbReference>